<accession>A0AA45QRT9</accession>
<dbReference type="EC" id="2.7.7.87" evidence="3"/>
<comment type="catalytic activity">
    <reaction evidence="11">
        <text>L-threonine + hydrogencarbonate + ATP = L-threonylcarbamoyladenylate + diphosphate + H2O</text>
        <dbReference type="Rhea" id="RHEA:36407"/>
        <dbReference type="ChEBI" id="CHEBI:15377"/>
        <dbReference type="ChEBI" id="CHEBI:17544"/>
        <dbReference type="ChEBI" id="CHEBI:30616"/>
        <dbReference type="ChEBI" id="CHEBI:33019"/>
        <dbReference type="ChEBI" id="CHEBI:57926"/>
        <dbReference type="ChEBI" id="CHEBI:73682"/>
        <dbReference type="EC" id="2.7.7.87"/>
    </reaction>
</comment>
<evidence type="ECO:0000256" key="9">
    <source>
        <dbReference type="ARBA" id="ARBA00022840"/>
    </source>
</evidence>
<keyword evidence="4" id="KW-0963">Cytoplasm</keyword>
<feature type="coiled-coil region" evidence="12">
    <location>
        <begin position="76"/>
        <end position="115"/>
    </location>
</feature>
<evidence type="ECO:0000256" key="3">
    <source>
        <dbReference type="ARBA" id="ARBA00012584"/>
    </source>
</evidence>
<evidence type="ECO:0000256" key="7">
    <source>
        <dbReference type="ARBA" id="ARBA00022695"/>
    </source>
</evidence>
<dbReference type="GO" id="GO:0061710">
    <property type="term" value="F:L-threonylcarbamoyladenylate synthase"/>
    <property type="evidence" value="ECO:0007669"/>
    <property type="project" value="UniProtKB-EC"/>
</dbReference>
<proteinExistence type="inferred from homology"/>
<keyword evidence="12" id="KW-0175">Coiled coil</keyword>
<evidence type="ECO:0000256" key="11">
    <source>
        <dbReference type="ARBA" id="ARBA00048366"/>
    </source>
</evidence>
<evidence type="ECO:0000256" key="6">
    <source>
        <dbReference type="ARBA" id="ARBA00022694"/>
    </source>
</evidence>
<comment type="subcellular location">
    <subcellularLocation>
        <location evidence="1">Cytoplasm</location>
    </subcellularLocation>
</comment>
<comment type="similarity">
    <text evidence="2">Belongs to the SUA5 family.</text>
</comment>
<evidence type="ECO:0000256" key="5">
    <source>
        <dbReference type="ARBA" id="ARBA00022679"/>
    </source>
</evidence>
<dbReference type="Proteomes" id="UP000663608">
    <property type="component" value="Chromosome"/>
</dbReference>
<keyword evidence="5" id="KW-0808">Transferase</keyword>
<dbReference type="AlphaFoldDB" id="A0AA45QRT9"/>
<dbReference type="InterPro" id="IPR006070">
    <property type="entry name" value="Sua5-like_dom"/>
</dbReference>
<dbReference type="GO" id="GO:0005524">
    <property type="term" value="F:ATP binding"/>
    <property type="evidence" value="ECO:0007669"/>
    <property type="project" value="UniProtKB-KW"/>
</dbReference>
<dbReference type="Pfam" id="PF01300">
    <property type="entry name" value="Sua5_yciO_yrdC"/>
    <property type="match status" value="1"/>
</dbReference>
<dbReference type="PROSITE" id="PS51163">
    <property type="entry name" value="YRDC"/>
    <property type="match status" value="1"/>
</dbReference>
<evidence type="ECO:0000256" key="8">
    <source>
        <dbReference type="ARBA" id="ARBA00022741"/>
    </source>
</evidence>
<keyword evidence="9" id="KW-0067">ATP-binding</keyword>
<dbReference type="GO" id="GO:0005737">
    <property type="term" value="C:cytoplasm"/>
    <property type="evidence" value="ECO:0007669"/>
    <property type="project" value="UniProtKB-SubCell"/>
</dbReference>
<evidence type="ECO:0000256" key="2">
    <source>
        <dbReference type="ARBA" id="ARBA00007663"/>
    </source>
</evidence>
<dbReference type="GO" id="GO:0000049">
    <property type="term" value="F:tRNA binding"/>
    <property type="evidence" value="ECO:0007669"/>
    <property type="project" value="TreeGrafter"/>
</dbReference>
<feature type="domain" description="YrdC-like" evidence="13">
    <location>
        <begin position="106"/>
        <end position="290"/>
    </location>
</feature>
<dbReference type="EMBL" id="CP070872">
    <property type="protein sequence ID" value="QSE77324.1"/>
    <property type="molecule type" value="Genomic_DNA"/>
</dbReference>
<evidence type="ECO:0000313" key="15">
    <source>
        <dbReference type="Proteomes" id="UP000663608"/>
    </source>
</evidence>
<dbReference type="SUPFAM" id="SSF55821">
    <property type="entry name" value="YrdC/RibB"/>
    <property type="match status" value="1"/>
</dbReference>
<protein>
    <recommendedName>
        <fullName evidence="10">L-threonylcarbamoyladenylate synthase</fullName>
        <ecNumber evidence="3">2.7.7.87</ecNumber>
    </recommendedName>
    <alternativeName>
        <fullName evidence="10">L-threonylcarbamoyladenylate synthase</fullName>
    </alternativeName>
</protein>
<sequence>MKIENDLRTMASFLQAQLKDVETLIAQEKEDKAQEALNFTQGGLKNFANEIEKVDGGFYGLVGILFRRAYHVPDDIKKLREALFQEAERLQKLLAKNSEKNRNKLDRNVAKAAKALQTSELAILPTETVYGLFANALDEKAVKKLYAVKGRPTEKALNMNVASYADILKYSKHQPVYLEKLVGAFLPGPLTIILEASNAVPEWIHIGKTTVGFRMPSIKITQKVIEKVGVLVGPSANLTGDPSPQFFADLSPQILENAQVAIQDDSIYGLDTTIIDLTGKTPRLLRQGAITREQLLREVPELADIQ</sequence>
<dbReference type="Gene3D" id="3.90.870.10">
    <property type="entry name" value="DHBP synthase"/>
    <property type="match status" value="1"/>
</dbReference>
<dbReference type="GO" id="GO:0008033">
    <property type="term" value="P:tRNA processing"/>
    <property type="evidence" value="ECO:0007669"/>
    <property type="project" value="UniProtKB-KW"/>
</dbReference>
<keyword evidence="15" id="KW-1185">Reference proteome</keyword>
<gene>
    <name evidence="14" type="ORF">JW886_03510</name>
</gene>
<keyword evidence="8" id="KW-0547">Nucleotide-binding</keyword>
<evidence type="ECO:0000256" key="10">
    <source>
        <dbReference type="ARBA" id="ARBA00029774"/>
    </source>
</evidence>
<dbReference type="PANTHER" id="PTHR17490:SF16">
    <property type="entry name" value="THREONYLCARBAMOYL-AMP SYNTHASE"/>
    <property type="match status" value="1"/>
</dbReference>
<evidence type="ECO:0000313" key="14">
    <source>
        <dbReference type="EMBL" id="QSE77324.1"/>
    </source>
</evidence>
<evidence type="ECO:0000256" key="12">
    <source>
        <dbReference type="SAM" id="Coils"/>
    </source>
</evidence>
<dbReference type="PANTHER" id="PTHR17490">
    <property type="entry name" value="SUA5"/>
    <property type="match status" value="1"/>
</dbReference>
<name>A0AA45QRT9_9LACT</name>
<dbReference type="GO" id="GO:0006450">
    <property type="term" value="P:regulation of translational fidelity"/>
    <property type="evidence" value="ECO:0007669"/>
    <property type="project" value="TreeGrafter"/>
</dbReference>
<dbReference type="NCBIfam" id="TIGR00057">
    <property type="entry name" value="L-threonylcarbamoyladenylate synthase"/>
    <property type="match status" value="1"/>
</dbReference>
<evidence type="ECO:0000256" key="1">
    <source>
        <dbReference type="ARBA" id="ARBA00004496"/>
    </source>
</evidence>
<keyword evidence="6" id="KW-0819">tRNA processing</keyword>
<dbReference type="InterPro" id="IPR017945">
    <property type="entry name" value="DHBP_synth_RibB-like_a/b_dom"/>
</dbReference>
<evidence type="ECO:0000259" key="13">
    <source>
        <dbReference type="PROSITE" id="PS51163"/>
    </source>
</evidence>
<dbReference type="KEGG" id="lti:JW886_03510"/>
<keyword evidence="7" id="KW-0548">Nucleotidyltransferase</keyword>
<reference evidence="14 15" key="1">
    <citation type="submission" date="2021-02" db="EMBL/GenBank/DDBJ databases">
        <title>Complete genome sequence of Lactococcus lactis strain K_LL004.</title>
        <authorList>
            <person name="Kim H.B."/>
        </authorList>
    </citation>
    <scope>NUCLEOTIDE SEQUENCE [LARGE SCALE GENOMIC DNA]</scope>
    <source>
        <strain evidence="14 15">K_LL004</strain>
    </source>
</reference>
<dbReference type="InterPro" id="IPR050156">
    <property type="entry name" value="TC-AMP_synthase_SUA5"/>
</dbReference>
<evidence type="ECO:0000256" key="4">
    <source>
        <dbReference type="ARBA" id="ARBA00022490"/>
    </source>
</evidence>
<dbReference type="GO" id="GO:0003725">
    <property type="term" value="F:double-stranded RNA binding"/>
    <property type="evidence" value="ECO:0007669"/>
    <property type="project" value="InterPro"/>
</dbReference>
<organism evidence="14 15">
    <name type="scientific">Lactococcus taiwanensis</name>
    <dbReference type="NCBI Taxonomy" id="1151742"/>
    <lineage>
        <taxon>Bacteria</taxon>
        <taxon>Bacillati</taxon>
        <taxon>Bacillota</taxon>
        <taxon>Bacilli</taxon>
        <taxon>Lactobacillales</taxon>
        <taxon>Streptococcaceae</taxon>
        <taxon>Lactococcus</taxon>
    </lineage>
</organism>